<feature type="compositionally biased region" description="Basic and acidic residues" evidence="9">
    <location>
        <begin position="71"/>
        <end position="84"/>
    </location>
</feature>
<dbReference type="AlphaFoldDB" id="A0A6A6SYH8"/>
<dbReference type="InterPro" id="IPR040343">
    <property type="entry name" value="Cet1/Ctl1"/>
</dbReference>
<evidence type="ECO:0000256" key="2">
    <source>
        <dbReference type="ARBA" id="ARBA00004123"/>
    </source>
</evidence>
<keyword evidence="4 8" id="KW-0507">mRNA processing</keyword>
<comment type="catalytic activity">
    <reaction evidence="7">
        <text>a 5'-end triphospho-ribonucleoside in mRNA + H2O = a 5'-end diphospho-ribonucleoside in mRNA + phosphate + H(+)</text>
        <dbReference type="Rhea" id="RHEA:67004"/>
        <dbReference type="Rhea" id="RHEA-COMP:17164"/>
        <dbReference type="Rhea" id="RHEA-COMP:17165"/>
        <dbReference type="ChEBI" id="CHEBI:15377"/>
        <dbReference type="ChEBI" id="CHEBI:15378"/>
        <dbReference type="ChEBI" id="CHEBI:43474"/>
        <dbReference type="ChEBI" id="CHEBI:167616"/>
        <dbReference type="ChEBI" id="CHEBI:167618"/>
        <dbReference type="EC" id="3.6.1.74"/>
    </reaction>
    <physiologicalReaction direction="left-to-right" evidence="7">
        <dbReference type="Rhea" id="RHEA:67005"/>
    </physiologicalReaction>
</comment>
<gene>
    <name evidence="11" type="ORF">K491DRAFT_696330</name>
</gene>
<dbReference type="CDD" id="cd07470">
    <property type="entry name" value="CYTH-like_mRNA_RTPase"/>
    <property type="match status" value="1"/>
</dbReference>
<proteinExistence type="inferred from homology"/>
<feature type="compositionally biased region" description="Pro residues" evidence="9">
    <location>
        <begin position="117"/>
        <end position="127"/>
    </location>
</feature>
<evidence type="ECO:0000256" key="8">
    <source>
        <dbReference type="RuleBase" id="RU367053"/>
    </source>
</evidence>
<comment type="subunit">
    <text evidence="8">Heterodimer. The mRNA-capping enzyme is composed of two separate chains alpha and beta, respectively a mRNA guanylyltransferase and an mRNA 5'-triphosphate monophosphatase.</text>
</comment>
<dbReference type="GO" id="GO:0004651">
    <property type="term" value="F:polynucleotide 5'-phosphatase activity"/>
    <property type="evidence" value="ECO:0007669"/>
    <property type="project" value="UniProtKB-UniRule"/>
</dbReference>
<dbReference type="Pfam" id="PF02940">
    <property type="entry name" value="mRNA_triPase"/>
    <property type="match status" value="1"/>
</dbReference>
<evidence type="ECO:0000259" key="10">
    <source>
        <dbReference type="Pfam" id="PF02940"/>
    </source>
</evidence>
<dbReference type="EMBL" id="MU004421">
    <property type="protein sequence ID" value="KAF2651643.1"/>
    <property type="molecule type" value="Genomic_DNA"/>
</dbReference>
<dbReference type="GO" id="GO:0006370">
    <property type="term" value="P:7-methylguanosine mRNA capping"/>
    <property type="evidence" value="ECO:0007669"/>
    <property type="project" value="UniProtKB-UniRule"/>
</dbReference>
<dbReference type="GO" id="GO:0140818">
    <property type="term" value="F:mRNA 5'-triphosphate monophosphatase activity"/>
    <property type="evidence" value="ECO:0007669"/>
    <property type="project" value="UniProtKB-EC"/>
</dbReference>
<comment type="subcellular location">
    <subcellularLocation>
        <location evidence="2 8">Nucleus</location>
    </subcellularLocation>
</comment>
<dbReference type="PANTHER" id="PTHR28118">
    <property type="entry name" value="POLYNUCLEOTIDE 5'-TRIPHOSPHATASE-RELATED"/>
    <property type="match status" value="1"/>
</dbReference>
<feature type="domain" description="mRNA triphosphatase Cet1-like" evidence="10">
    <location>
        <begin position="147"/>
        <end position="388"/>
    </location>
</feature>
<evidence type="ECO:0000313" key="11">
    <source>
        <dbReference type="EMBL" id="KAF2651643.1"/>
    </source>
</evidence>
<feature type="region of interest" description="Disordered" evidence="9">
    <location>
        <begin position="1"/>
        <end position="133"/>
    </location>
</feature>
<name>A0A6A6SYH8_9PLEO</name>
<evidence type="ECO:0000256" key="6">
    <source>
        <dbReference type="ARBA" id="ARBA00023242"/>
    </source>
</evidence>
<comment type="function">
    <text evidence="8">First step of mRNA capping. Converts the 5'-triphosphate end of a nascent mRNA chain into a diphosphate end.</text>
</comment>
<feature type="compositionally biased region" description="Low complexity" evidence="9">
    <location>
        <begin position="18"/>
        <end position="35"/>
    </location>
</feature>
<feature type="compositionally biased region" description="Pro residues" evidence="9">
    <location>
        <begin position="88"/>
        <end position="100"/>
    </location>
</feature>
<dbReference type="InterPro" id="IPR037009">
    <property type="entry name" value="mRNA_triPase_Cet1_sf"/>
</dbReference>
<evidence type="ECO:0000256" key="1">
    <source>
        <dbReference type="ARBA" id="ARBA00001946"/>
    </source>
</evidence>
<dbReference type="InterPro" id="IPR033469">
    <property type="entry name" value="CYTH-like_dom_sf"/>
</dbReference>
<evidence type="ECO:0000256" key="4">
    <source>
        <dbReference type="ARBA" id="ARBA00022664"/>
    </source>
</evidence>
<dbReference type="GO" id="GO:0031533">
    <property type="term" value="C:mRNA capping enzyme complex"/>
    <property type="evidence" value="ECO:0007669"/>
    <property type="project" value="UniProtKB-UniRule"/>
</dbReference>
<evidence type="ECO:0000256" key="5">
    <source>
        <dbReference type="ARBA" id="ARBA00022801"/>
    </source>
</evidence>
<dbReference type="PANTHER" id="PTHR28118:SF1">
    <property type="entry name" value="POLYNUCLEOTIDE 5'-TRIPHOSPHATASE CTL1-RELATED"/>
    <property type="match status" value="1"/>
</dbReference>
<dbReference type="SUPFAM" id="SSF55154">
    <property type="entry name" value="CYTH-like phosphatases"/>
    <property type="match status" value="1"/>
</dbReference>
<comment type="cofactor">
    <cofactor evidence="1 8">
        <name>Mg(2+)</name>
        <dbReference type="ChEBI" id="CHEBI:18420"/>
    </cofactor>
</comment>
<keyword evidence="5 8" id="KW-0378">Hydrolase</keyword>
<organism evidence="11 12">
    <name type="scientific">Lophiostoma macrostomum CBS 122681</name>
    <dbReference type="NCBI Taxonomy" id="1314788"/>
    <lineage>
        <taxon>Eukaryota</taxon>
        <taxon>Fungi</taxon>
        <taxon>Dikarya</taxon>
        <taxon>Ascomycota</taxon>
        <taxon>Pezizomycotina</taxon>
        <taxon>Dothideomycetes</taxon>
        <taxon>Pleosporomycetidae</taxon>
        <taxon>Pleosporales</taxon>
        <taxon>Lophiostomataceae</taxon>
        <taxon>Lophiostoma</taxon>
    </lineage>
</organism>
<dbReference type="EC" id="3.6.1.74" evidence="8"/>
<accession>A0A6A6SYH8</accession>
<keyword evidence="8" id="KW-0506">mRNA capping</keyword>
<keyword evidence="6 8" id="KW-0539">Nucleus</keyword>
<sequence>MNIADLVNPGPPQVPRRSPSNPHSVSAPSPAVSAAKLPTPPLTTHKSMPQKRKRRDPKPIWAYLENEDLPGELKAELAQREPRQHSRPAPPTPRPQPHPSPAAQSNGTPVAHQAVMGPPPAGPPPAFAPRELGGFERPLTNDVSIYDEVVRKVCDFIWKNVVENQVLQEAVREGPRCCQIEIEARWGQIIDRQLNTRLQGLHDSECILRSSVAESTKFESTMSLQQHQKMNRFLNEHTSKSQKLDANRIVHKHTKEIDAFYELDQHGFKTLAPAIQNIIHQSRSKQRIRVTRMQDSGQIVAKIIKQRVANLEISSPQTEWDYRIGVNLEIQYPGPVETLPPVVEHGQTPESMRRIKDRVSYSFNKAYQVDLTQVSQGPNKNHELELEVDAGMLLQAADNIKQGRPSDFESLVTGMMNNLRVLSREMTPQN</sequence>
<dbReference type="OrthoDB" id="272147at2759"/>
<reference evidence="11" key="1">
    <citation type="journal article" date="2020" name="Stud. Mycol.">
        <title>101 Dothideomycetes genomes: a test case for predicting lifestyles and emergence of pathogens.</title>
        <authorList>
            <person name="Haridas S."/>
            <person name="Albert R."/>
            <person name="Binder M."/>
            <person name="Bloem J."/>
            <person name="Labutti K."/>
            <person name="Salamov A."/>
            <person name="Andreopoulos B."/>
            <person name="Baker S."/>
            <person name="Barry K."/>
            <person name="Bills G."/>
            <person name="Bluhm B."/>
            <person name="Cannon C."/>
            <person name="Castanera R."/>
            <person name="Culley D."/>
            <person name="Daum C."/>
            <person name="Ezra D."/>
            <person name="Gonzalez J."/>
            <person name="Henrissat B."/>
            <person name="Kuo A."/>
            <person name="Liang C."/>
            <person name="Lipzen A."/>
            <person name="Lutzoni F."/>
            <person name="Magnuson J."/>
            <person name="Mondo S."/>
            <person name="Nolan M."/>
            <person name="Ohm R."/>
            <person name="Pangilinan J."/>
            <person name="Park H.-J."/>
            <person name="Ramirez L."/>
            <person name="Alfaro M."/>
            <person name="Sun H."/>
            <person name="Tritt A."/>
            <person name="Yoshinaga Y."/>
            <person name="Zwiers L.-H."/>
            <person name="Turgeon B."/>
            <person name="Goodwin S."/>
            <person name="Spatafora J."/>
            <person name="Crous P."/>
            <person name="Grigoriev I."/>
        </authorList>
    </citation>
    <scope>NUCLEOTIDE SEQUENCE</scope>
    <source>
        <strain evidence="11">CBS 122681</strain>
    </source>
</reference>
<protein>
    <recommendedName>
        <fullName evidence="8">mRNA-capping enzyme subunit beta</fullName>
        <ecNumber evidence="8">3.6.1.74</ecNumber>
    </recommendedName>
    <alternativeName>
        <fullName evidence="8">mRNA 5'-phosphatase</fullName>
    </alternativeName>
    <alternativeName>
        <fullName evidence="8">mRNA 5'-triphosphate monophosphatase</fullName>
    </alternativeName>
</protein>
<comment type="similarity">
    <text evidence="3 8">Belongs to the fungal TPase family.</text>
</comment>
<evidence type="ECO:0000256" key="7">
    <source>
        <dbReference type="ARBA" id="ARBA00047740"/>
    </source>
</evidence>
<dbReference type="InterPro" id="IPR004206">
    <property type="entry name" value="mRNA_triPase_Cet1"/>
</dbReference>
<dbReference type="Proteomes" id="UP000799324">
    <property type="component" value="Unassembled WGS sequence"/>
</dbReference>
<evidence type="ECO:0000256" key="9">
    <source>
        <dbReference type="SAM" id="MobiDB-lite"/>
    </source>
</evidence>
<evidence type="ECO:0000313" key="12">
    <source>
        <dbReference type="Proteomes" id="UP000799324"/>
    </source>
</evidence>
<keyword evidence="12" id="KW-1185">Reference proteome</keyword>
<evidence type="ECO:0000256" key="3">
    <source>
        <dbReference type="ARBA" id="ARBA00006345"/>
    </source>
</evidence>
<dbReference type="Gene3D" id="3.20.100.10">
    <property type="entry name" value="mRNA triphosphatase Cet1-like"/>
    <property type="match status" value="1"/>
</dbReference>